<keyword evidence="5" id="KW-1185">Reference proteome</keyword>
<evidence type="ECO:0000313" key="4">
    <source>
        <dbReference type="EMBL" id="PIK38949.1"/>
    </source>
</evidence>
<dbReference type="PANTHER" id="PTHR19375">
    <property type="entry name" value="HEAT SHOCK PROTEIN 70KDA"/>
    <property type="match status" value="1"/>
</dbReference>
<protein>
    <submittedName>
        <fullName evidence="4">Uncharacterized protein</fullName>
    </submittedName>
</protein>
<dbReference type="Gene3D" id="3.30.30.30">
    <property type="match status" value="1"/>
</dbReference>
<evidence type="ECO:0000256" key="1">
    <source>
        <dbReference type="ARBA" id="ARBA00007381"/>
    </source>
</evidence>
<dbReference type="SUPFAM" id="SSF53067">
    <property type="entry name" value="Actin-like ATPase domain"/>
    <property type="match status" value="2"/>
</dbReference>
<feature type="non-terminal residue" evidence="4">
    <location>
        <position position="1"/>
    </location>
</feature>
<dbReference type="SUPFAM" id="SSF100920">
    <property type="entry name" value="Heat shock protein 70kD (HSP70), peptide-binding domain"/>
    <property type="match status" value="1"/>
</dbReference>
<accession>A0A2G8JTB6</accession>
<dbReference type="GO" id="GO:0005524">
    <property type="term" value="F:ATP binding"/>
    <property type="evidence" value="ECO:0007669"/>
    <property type="project" value="UniProtKB-KW"/>
</dbReference>
<dbReference type="OrthoDB" id="29851at2759"/>
<sequence length="453" mass="49649">NPANTIYSSKRFLGRFFNEIVGDVSFYTYSLVDRKGWFGYRVEFEDQVKIVTPEEVIAQLLIEIKDISEAYLGVEVRDVVIGVPVGFYDSQRRATLDAASIAGLNVIGFINAPTAIALAYNLMVGVQDEPVVTLTVLNIGGGETGVIVANVSPSSCRVIASGGNPANGGDDISARLMDDIVEEFQMQHDVDPRSNLVALQRLRMAVNEAITALESTPSADIYLPSLVDELPLSTTITRDRLKKASSTVIDEMRRIVDRTQQQAYAMGVSHIDKFIISGGTCHNYHVRKALDEMVGSSLDDSLMDQEYVAKGTALYAALLTGDQDLDHPVLLEEITSRTFGINIYAGLQKNVIMAQSSIPTSQVVRLNDSSSAGTTLTISVYERDRAVAADNHLVGVYEISPVNASMEVDVLFSVDEDSIFHFDTVNPNFHVIPNTGRLNEMELEKMKEEAQCH</sequence>
<dbReference type="InterPro" id="IPR013126">
    <property type="entry name" value="Hsp_70_fam"/>
</dbReference>
<dbReference type="FunFam" id="3.30.420.40:FF:000028">
    <property type="entry name" value="heat shock 70 kDa protein-like"/>
    <property type="match status" value="1"/>
</dbReference>
<keyword evidence="2" id="KW-0547">Nucleotide-binding</keyword>
<reference evidence="4 5" key="1">
    <citation type="journal article" date="2017" name="PLoS Biol.">
        <title>The sea cucumber genome provides insights into morphological evolution and visceral regeneration.</title>
        <authorList>
            <person name="Zhang X."/>
            <person name="Sun L."/>
            <person name="Yuan J."/>
            <person name="Sun Y."/>
            <person name="Gao Y."/>
            <person name="Zhang L."/>
            <person name="Li S."/>
            <person name="Dai H."/>
            <person name="Hamel J.F."/>
            <person name="Liu C."/>
            <person name="Yu Y."/>
            <person name="Liu S."/>
            <person name="Lin W."/>
            <person name="Guo K."/>
            <person name="Jin S."/>
            <person name="Xu P."/>
            <person name="Storey K.B."/>
            <person name="Huan P."/>
            <person name="Zhang T."/>
            <person name="Zhou Y."/>
            <person name="Zhang J."/>
            <person name="Lin C."/>
            <person name="Li X."/>
            <person name="Xing L."/>
            <person name="Huo D."/>
            <person name="Sun M."/>
            <person name="Wang L."/>
            <person name="Mercier A."/>
            <person name="Li F."/>
            <person name="Yang H."/>
            <person name="Xiang J."/>
        </authorList>
    </citation>
    <scope>NUCLEOTIDE SEQUENCE [LARGE SCALE GENOMIC DNA]</scope>
    <source>
        <strain evidence="4">Shaxun</strain>
        <tissue evidence="4">Muscle</tissue>
    </source>
</reference>
<dbReference type="AlphaFoldDB" id="A0A2G8JTB6"/>
<evidence type="ECO:0000256" key="2">
    <source>
        <dbReference type="ARBA" id="ARBA00022741"/>
    </source>
</evidence>
<dbReference type="EMBL" id="MRZV01001297">
    <property type="protein sequence ID" value="PIK38949.1"/>
    <property type="molecule type" value="Genomic_DNA"/>
</dbReference>
<dbReference type="InterPro" id="IPR029047">
    <property type="entry name" value="HSP70_peptide-bd_sf"/>
</dbReference>
<dbReference type="InterPro" id="IPR043129">
    <property type="entry name" value="ATPase_NBD"/>
</dbReference>
<evidence type="ECO:0000313" key="5">
    <source>
        <dbReference type="Proteomes" id="UP000230750"/>
    </source>
</evidence>
<dbReference type="Gene3D" id="3.30.420.40">
    <property type="match status" value="2"/>
</dbReference>
<dbReference type="PRINTS" id="PR00301">
    <property type="entry name" value="HEATSHOCK70"/>
</dbReference>
<comment type="similarity">
    <text evidence="1">Belongs to the heat shock protein 70 family.</text>
</comment>
<dbReference type="Pfam" id="PF00012">
    <property type="entry name" value="HSP70"/>
    <property type="match status" value="1"/>
</dbReference>
<organism evidence="4 5">
    <name type="scientific">Stichopus japonicus</name>
    <name type="common">Sea cucumber</name>
    <dbReference type="NCBI Taxonomy" id="307972"/>
    <lineage>
        <taxon>Eukaryota</taxon>
        <taxon>Metazoa</taxon>
        <taxon>Echinodermata</taxon>
        <taxon>Eleutherozoa</taxon>
        <taxon>Echinozoa</taxon>
        <taxon>Holothuroidea</taxon>
        <taxon>Aspidochirotacea</taxon>
        <taxon>Aspidochirotida</taxon>
        <taxon>Stichopodidae</taxon>
        <taxon>Apostichopus</taxon>
    </lineage>
</organism>
<comment type="caution">
    <text evidence="4">The sequence shown here is derived from an EMBL/GenBank/DDBJ whole genome shotgun (WGS) entry which is preliminary data.</text>
</comment>
<evidence type="ECO:0000256" key="3">
    <source>
        <dbReference type="ARBA" id="ARBA00022840"/>
    </source>
</evidence>
<name>A0A2G8JTB6_STIJA</name>
<dbReference type="Gene3D" id="3.90.640.10">
    <property type="entry name" value="Actin, Chain A, domain 4"/>
    <property type="match status" value="1"/>
</dbReference>
<dbReference type="FunFam" id="3.90.640.10:FF:000003">
    <property type="entry name" value="Molecular chaperone DnaK"/>
    <property type="match status" value="1"/>
</dbReference>
<dbReference type="GO" id="GO:0140662">
    <property type="term" value="F:ATP-dependent protein folding chaperone"/>
    <property type="evidence" value="ECO:0007669"/>
    <property type="project" value="InterPro"/>
</dbReference>
<dbReference type="Gene3D" id="2.60.34.10">
    <property type="entry name" value="Substrate Binding Domain Of DNAk, Chain A, domain 1"/>
    <property type="match status" value="1"/>
</dbReference>
<keyword evidence="3" id="KW-0067">ATP-binding</keyword>
<dbReference type="Proteomes" id="UP000230750">
    <property type="component" value="Unassembled WGS sequence"/>
</dbReference>
<gene>
    <name evidence="4" type="ORF">BSL78_24207</name>
</gene>
<dbReference type="STRING" id="307972.A0A2G8JTB6"/>
<proteinExistence type="inferred from homology"/>